<comment type="similarity">
    <text evidence="1">Belongs to the metallophosphoesterase superfamily. YfcE family.</text>
</comment>
<dbReference type="InterPro" id="IPR051693">
    <property type="entry name" value="UPF0046_metallophosphoest"/>
</dbReference>
<dbReference type="InterPro" id="IPR024654">
    <property type="entry name" value="Calcineurin-like_PHP_lpxH"/>
</dbReference>
<protein>
    <submittedName>
        <fullName evidence="3">Serine/threonine protein phosphatase</fullName>
    </submittedName>
</protein>
<dbReference type="PANTHER" id="PTHR12905">
    <property type="entry name" value="METALLOPHOSPHOESTERASE"/>
    <property type="match status" value="1"/>
</dbReference>
<feature type="domain" description="Calcineurin-like phosphoesterase" evidence="2">
    <location>
        <begin position="5"/>
        <end position="180"/>
    </location>
</feature>
<dbReference type="InterPro" id="IPR029052">
    <property type="entry name" value="Metallo-depent_PP-like"/>
</dbReference>
<dbReference type="RefSeq" id="WP_233439790.1">
    <property type="nucleotide sequence ID" value="NZ_BHYK01000015.1"/>
</dbReference>
<keyword evidence="4" id="KW-1185">Reference proteome</keyword>
<gene>
    <name evidence="3" type="ORF">Ctaglu_28040</name>
</gene>
<dbReference type="PANTHER" id="PTHR12905:SF0">
    <property type="entry name" value="CALCINEURIN-LIKE PHOSPHOESTERASE DOMAIN-CONTAINING PROTEIN"/>
    <property type="match status" value="1"/>
</dbReference>
<dbReference type="EMBL" id="BHYK01000015">
    <property type="protein sequence ID" value="GCD11181.1"/>
    <property type="molecule type" value="Genomic_DNA"/>
</dbReference>
<dbReference type="Pfam" id="PF12850">
    <property type="entry name" value="Metallophos_2"/>
    <property type="match status" value="1"/>
</dbReference>
<evidence type="ECO:0000256" key="1">
    <source>
        <dbReference type="ARBA" id="ARBA00008950"/>
    </source>
</evidence>
<comment type="caution">
    <text evidence="3">The sequence shown here is derived from an EMBL/GenBank/DDBJ whole genome shotgun (WGS) entry which is preliminary data.</text>
</comment>
<evidence type="ECO:0000313" key="3">
    <source>
        <dbReference type="EMBL" id="GCD11181.1"/>
    </source>
</evidence>
<organism evidence="3 4">
    <name type="scientific">Clostridium tagluense</name>
    <dbReference type="NCBI Taxonomy" id="360422"/>
    <lineage>
        <taxon>Bacteria</taxon>
        <taxon>Bacillati</taxon>
        <taxon>Bacillota</taxon>
        <taxon>Clostridia</taxon>
        <taxon>Eubacteriales</taxon>
        <taxon>Clostridiaceae</taxon>
        <taxon>Clostridium</taxon>
    </lineage>
</organism>
<reference evidence="3 4" key="1">
    <citation type="submission" date="2018-11" db="EMBL/GenBank/DDBJ databases">
        <title>Genome sequencing and assembly of Clostridium tagluense strain A121.</title>
        <authorList>
            <person name="Murakami T."/>
            <person name="Segawa T."/>
            <person name="Shcherbakova V.A."/>
            <person name="Mori H."/>
            <person name="Yoshimura Y."/>
        </authorList>
    </citation>
    <scope>NUCLEOTIDE SEQUENCE [LARGE SCALE GENOMIC DNA]</scope>
    <source>
        <strain evidence="3 4">A121</strain>
    </source>
</reference>
<name>A0A401UNU2_9CLOT</name>
<dbReference type="Proteomes" id="UP000287872">
    <property type="component" value="Unassembled WGS sequence"/>
</dbReference>
<dbReference type="SUPFAM" id="SSF56300">
    <property type="entry name" value="Metallo-dependent phosphatases"/>
    <property type="match status" value="1"/>
</dbReference>
<evidence type="ECO:0000259" key="2">
    <source>
        <dbReference type="Pfam" id="PF12850"/>
    </source>
</evidence>
<dbReference type="Gene3D" id="3.60.21.10">
    <property type="match status" value="1"/>
</dbReference>
<accession>A0A401UNU2</accession>
<proteinExistence type="inferred from homology"/>
<dbReference type="AlphaFoldDB" id="A0A401UNU2"/>
<evidence type="ECO:0000313" key="4">
    <source>
        <dbReference type="Proteomes" id="UP000287872"/>
    </source>
</evidence>
<sequence length="198" mass="22796">MIKVKVLLVSDIEDSYISDHFDYERFSEIELVISCGDLKADYLEYIANMIKAPLLYVNGNHDVNYLKTPPAGCISIDGKIFVYKNLRILGLGGSIDYNSGPFQYSQKEMSKRASKLKLSLWKNKGFDILVTHSPAKGIWDAKDPCHQGFEVFIDILNKYSPKYFFYGHQHLDYAKGERKMIYNTTTLINAFKYHIVEI</sequence>